<sequence>MGSTRCTGTGAPAAK</sequence>
<evidence type="ECO:0000313" key="1">
    <source>
        <dbReference type="EMBL" id="ACR37403.1"/>
    </source>
</evidence>
<reference evidence="1" key="2">
    <citation type="submission" date="2012-06" db="EMBL/GenBank/DDBJ databases">
        <authorList>
            <person name="Yu Y."/>
            <person name="Currie J."/>
            <person name="Lomeli R."/>
            <person name="Angelova A."/>
            <person name="Collura K."/>
            <person name="Wissotski M."/>
            <person name="Campos D."/>
            <person name="Kudrna D."/>
            <person name="Golser W."/>
            <person name="Ashely E."/>
            <person name="Descour A."/>
            <person name="Fernandes J."/>
            <person name="Soderlund C."/>
            <person name="Walbot V."/>
        </authorList>
    </citation>
    <scope>NUCLEOTIDE SEQUENCE</scope>
    <source>
        <strain evidence="1">B73</strain>
    </source>
</reference>
<dbReference type="EMBL" id="BT087050">
    <property type="protein sequence ID" value="ACR37403.1"/>
    <property type="molecule type" value="mRNA"/>
</dbReference>
<accession>C4J8A3</accession>
<name>C4J8A3_MAIZE</name>
<proteinExistence type="evidence at transcript level"/>
<reference evidence="1" key="1">
    <citation type="journal article" date="2009" name="PLoS Genet.">
        <title>Sequencing, mapping, and analysis of 27,455 maize full-length cDNAs.</title>
        <authorList>
            <person name="Soderlund C."/>
            <person name="Descour A."/>
            <person name="Kudrna D."/>
            <person name="Bomhoff M."/>
            <person name="Boyd L."/>
            <person name="Currie J."/>
            <person name="Angelova A."/>
            <person name="Collura K."/>
            <person name="Wissotski M."/>
            <person name="Ashley E."/>
            <person name="Morrow D."/>
            <person name="Fernandes J."/>
            <person name="Walbot V."/>
            <person name="Yu Y."/>
        </authorList>
    </citation>
    <scope>NUCLEOTIDE SEQUENCE</scope>
    <source>
        <strain evidence="1">B73</strain>
    </source>
</reference>
<organism evidence="1">
    <name type="scientific">Zea mays</name>
    <name type="common">Maize</name>
    <dbReference type="NCBI Taxonomy" id="4577"/>
    <lineage>
        <taxon>Eukaryota</taxon>
        <taxon>Viridiplantae</taxon>
        <taxon>Streptophyta</taxon>
        <taxon>Embryophyta</taxon>
        <taxon>Tracheophyta</taxon>
        <taxon>Spermatophyta</taxon>
        <taxon>Magnoliopsida</taxon>
        <taxon>Liliopsida</taxon>
        <taxon>Poales</taxon>
        <taxon>Poaceae</taxon>
        <taxon>PACMAD clade</taxon>
        <taxon>Panicoideae</taxon>
        <taxon>Andropogonodae</taxon>
        <taxon>Andropogoneae</taxon>
        <taxon>Tripsacinae</taxon>
        <taxon>Zea</taxon>
    </lineage>
</organism>
<protein>
    <submittedName>
        <fullName evidence="1">Uncharacterized protein</fullName>
    </submittedName>
</protein>